<evidence type="ECO:0000256" key="1">
    <source>
        <dbReference type="ARBA" id="ARBA00004127"/>
    </source>
</evidence>
<feature type="transmembrane region" description="Helical" evidence="6">
    <location>
        <begin position="628"/>
        <end position="649"/>
    </location>
</feature>
<keyword evidence="9" id="KW-0378">Hydrolase</keyword>
<dbReference type="Proteomes" id="UP000324585">
    <property type="component" value="Unassembled WGS sequence"/>
</dbReference>
<accession>A0A5J4YK68</accession>
<gene>
    <name evidence="9" type="ORF">FVE85_9695</name>
</gene>
<dbReference type="InterPro" id="IPR001193">
    <property type="entry name" value="MBTPS2"/>
</dbReference>
<keyword evidence="2 6" id="KW-0812">Transmembrane</keyword>
<evidence type="ECO:0000256" key="2">
    <source>
        <dbReference type="ARBA" id="ARBA00022692"/>
    </source>
</evidence>
<feature type="domain" description="Peptidase M50" evidence="8">
    <location>
        <begin position="239"/>
        <end position="372"/>
    </location>
</feature>
<dbReference type="GO" id="GO:0012505">
    <property type="term" value="C:endomembrane system"/>
    <property type="evidence" value="ECO:0007669"/>
    <property type="project" value="UniProtKB-SubCell"/>
</dbReference>
<dbReference type="GO" id="GO:0005737">
    <property type="term" value="C:cytoplasm"/>
    <property type="evidence" value="ECO:0007669"/>
    <property type="project" value="TreeGrafter"/>
</dbReference>
<evidence type="ECO:0000256" key="4">
    <source>
        <dbReference type="ARBA" id="ARBA00023136"/>
    </source>
</evidence>
<feature type="transmembrane region" description="Helical" evidence="6">
    <location>
        <begin position="302"/>
        <end position="327"/>
    </location>
</feature>
<dbReference type="AlphaFoldDB" id="A0A5J4YK68"/>
<sequence length="650" mass="70843">MMLLVAVVLAWLALFVPLKVMEMRSNGAVKDWLQVRNLSVYLGYVCWATPQFNTFFQSFGMRYRRLLNIWFHAGVATGLVGLVASVLMLMLNLGYIFYLAGADWAPNAATDGALLASQFIERGNAPMPLGSNSEIMENHDSALAKNMGLSPNVSAAILLSNNNRANGDAELSSENRLHALHLRQRLLDAEESAHHMLLQAELRAEHVARSYEGSIQKHAGLIAPLLPGINMPQSQLSYILAAIAVAACFHELGHALAAGAEELRVVSVGGFLAFIFPGAFVQLERMDHQPYARQLRVYCAGAWHNLVLALGAMLGIIFLPVLLLPAFTTGGACVVTSVQPNSVLFNVLPVGDAILMLGDTQVTDKRSFAVAVARASAKPSAGFCVPELMIYEGRRDISCCNTAITFKNGHDALPEEEQAVQGDAPGALSAASPNGQALMQCFHSAVDEKFCLFQQRVRGLPTCYPGYHDEESCPCSVPQLPSEHKLVPMTLHDPVSGIKRMIFFQGQPHMLMEKIILSEYRARIPVLPFASGPSQADGPGWLERAYRYAISLNLPRKLDRLFRYVFSISLCLALLNMAPVYYLDGDAIVTVLLKLIIHGTDADLHDSTSAFSAEHHASARKLDSARRLILGIGTALLTANIVFSLMNVLL</sequence>
<comment type="subcellular location">
    <subcellularLocation>
        <location evidence="1">Endomembrane system</location>
        <topology evidence="1">Multi-pass membrane protein</topology>
    </subcellularLocation>
</comment>
<keyword evidence="10" id="KW-1185">Reference proteome</keyword>
<dbReference type="PANTHER" id="PTHR13325">
    <property type="entry name" value="PROTEASE M50 MEMBRANE-BOUND TRANSCRIPTION FACTOR SITE 2 PROTEASE"/>
    <property type="match status" value="1"/>
</dbReference>
<dbReference type="PRINTS" id="PR01000">
    <property type="entry name" value="SREBPS2PTASE"/>
</dbReference>
<evidence type="ECO:0000313" key="9">
    <source>
        <dbReference type="EMBL" id="KAA8491648.1"/>
    </source>
</evidence>
<feature type="signal peptide" evidence="7">
    <location>
        <begin position="1"/>
        <end position="21"/>
    </location>
</feature>
<dbReference type="GO" id="GO:0031293">
    <property type="term" value="P:membrane protein intracellular domain proteolysis"/>
    <property type="evidence" value="ECO:0007669"/>
    <property type="project" value="TreeGrafter"/>
</dbReference>
<keyword evidence="4 6" id="KW-0472">Membrane</keyword>
<protein>
    <recommendedName>
        <fullName evidence="5">Endopeptidase S2P</fullName>
    </recommendedName>
</protein>
<evidence type="ECO:0000259" key="8">
    <source>
        <dbReference type="Pfam" id="PF02163"/>
    </source>
</evidence>
<evidence type="ECO:0000256" key="6">
    <source>
        <dbReference type="SAM" id="Phobius"/>
    </source>
</evidence>
<feature type="transmembrane region" description="Helical" evidence="6">
    <location>
        <begin position="263"/>
        <end position="281"/>
    </location>
</feature>
<name>A0A5J4YK68_PORPP</name>
<reference evidence="10" key="1">
    <citation type="journal article" date="2019" name="Nat. Commun.">
        <title>Expansion of phycobilisome linker gene families in mesophilic red algae.</title>
        <authorList>
            <person name="Lee J."/>
            <person name="Kim D."/>
            <person name="Bhattacharya D."/>
            <person name="Yoon H.S."/>
        </authorList>
    </citation>
    <scope>NUCLEOTIDE SEQUENCE [LARGE SCALE GENOMIC DNA]</scope>
    <source>
        <strain evidence="10">CCMP 1328</strain>
    </source>
</reference>
<evidence type="ECO:0000256" key="5">
    <source>
        <dbReference type="ARBA" id="ARBA00032658"/>
    </source>
</evidence>
<keyword evidence="7" id="KW-0732">Signal</keyword>
<dbReference type="OrthoDB" id="69989at2759"/>
<organism evidence="9 10">
    <name type="scientific">Porphyridium purpureum</name>
    <name type="common">Red alga</name>
    <name type="synonym">Porphyridium cruentum</name>
    <dbReference type="NCBI Taxonomy" id="35688"/>
    <lineage>
        <taxon>Eukaryota</taxon>
        <taxon>Rhodophyta</taxon>
        <taxon>Bangiophyceae</taxon>
        <taxon>Porphyridiales</taxon>
        <taxon>Porphyridiaceae</taxon>
        <taxon>Porphyridium</taxon>
    </lineage>
</organism>
<proteinExistence type="predicted"/>
<feature type="transmembrane region" description="Helical" evidence="6">
    <location>
        <begin position="69"/>
        <end position="91"/>
    </location>
</feature>
<keyword evidence="9" id="KW-0645">Protease</keyword>
<feature type="transmembrane region" description="Helical" evidence="6">
    <location>
        <begin position="561"/>
        <end position="583"/>
    </location>
</feature>
<dbReference type="PANTHER" id="PTHR13325:SF3">
    <property type="entry name" value="MEMBRANE-BOUND TRANSCRIPTION FACTOR SITE-2 PROTEASE"/>
    <property type="match status" value="1"/>
</dbReference>
<evidence type="ECO:0000256" key="3">
    <source>
        <dbReference type="ARBA" id="ARBA00022989"/>
    </source>
</evidence>
<feature type="transmembrane region" description="Helical" evidence="6">
    <location>
        <begin position="236"/>
        <end position="257"/>
    </location>
</feature>
<dbReference type="GO" id="GO:1905897">
    <property type="term" value="P:regulation of response to endoplasmic reticulum stress"/>
    <property type="evidence" value="ECO:0007669"/>
    <property type="project" value="TreeGrafter"/>
</dbReference>
<dbReference type="GO" id="GO:0004222">
    <property type="term" value="F:metalloendopeptidase activity"/>
    <property type="evidence" value="ECO:0007669"/>
    <property type="project" value="InterPro"/>
</dbReference>
<feature type="chain" id="PRO_5023850483" description="Endopeptidase S2P" evidence="7">
    <location>
        <begin position="22"/>
        <end position="650"/>
    </location>
</feature>
<dbReference type="EMBL" id="VRMN01000012">
    <property type="protein sequence ID" value="KAA8491648.1"/>
    <property type="molecule type" value="Genomic_DNA"/>
</dbReference>
<dbReference type="InterPro" id="IPR008915">
    <property type="entry name" value="Peptidase_M50"/>
</dbReference>
<keyword evidence="3 6" id="KW-1133">Transmembrane helix</keyword>
<dbReference type="GO" id="GO:0016020">
    <property type="term" value="C:membrane"/>
    <property type="evidence" value="ECO:0007669"/>
    <property type="project" value="InterPro"/>
</dbReference>
<evidence type="ECO:0000313" key="10">
    <source>
        <dbReference type="Proteomes" id="UP000324585"/>
    </source>
</evidence>
<evidence type="ECO:0000256" key="7">
    <source>
        <dbReference type="SAM" id="SignalP"/>
    </source>
</evidence>
<dbReference type="Pfam" id="PF02163">
    <property type="entry name" value="Peptidase_M50"/>
    <property type="match status" value="1"/>
</dbReference>
<comment type="caution">
    <text evidence="9">The sequence shown here is derived from an EMBL/GenBank/DDBJ whole genome shotgun (WGS) entry which is preliminary data.</text>
</comment>